<dbReference type="GO" id="GO:0005634">
    <property type="term" value="C:nucleus"/>
    <property type="evidence" value="ECO:0007669"/>
    <property type="project" value="UniProtKB-SubCell"/>
</dbReference>
<name>A0A1Y2AX55_9TREE</name>
<dbReference type="InterPro" id="IPR050613">
    <property type="entry name" value="Sec_Metabolite_Reg"/>
</dbReference>
<dbReference type="Pfam" id="PF00172">
    <property type="entry name" value="Zn_clus"/>
    <property type="match status" value="1"/>
</dbReference>
<feature type="region of interest" description="Disordered" evidence="4">
    <location>
        <begin position="150"/>
        <end position="233"/>
    </location>
</feature>
<dbReference type="SMART" id="SM00066">
    <property type="entry name" value="GAL4"/>
    <property type="match status" value="1"/>
</dbReference>
<feature type="region of interest" description="Disordered" evidence="4">
    <location>
        <begin position="668"/>
        <end position="734"/>
    </location>
</feature>
<gene>
    <name evidence="6" type="ORF">BCR39DRAFT_539118</name>
</gene>
<feature type="compositionally biased region" description="Basic residues" evidence="4">
    <location>
        <begin position="697"/>
        <end position="706"/>
    </location>
</feature>
<feature type="compositionally biased region" description="Polar residues" evidence="4">
    <location>
        <begin position="12"/>
        <end position="31"/>
    </location>
</feature>
<protein>
    <recommendedName>
        <fullName evidence="5">Zn(2)-C6 fungal-type domain-containing protein</fullName>
    </recommendedName>
</protein>
<dbReference type="PROSITE" id="PS50048">
    <property type="entry name" value="ZN2_CY6_FUNGAL_2"/>
    <property type="match status" value="1"/>
</dbReference>
<dbReference type="SUPFAM" id="SSF57701">
    <property type="entry name" value="Zn2/Cys6 DNA-binding domain"/>
    <property type="match status" value="1"/>
</dbReference>
<feature type="compositionally biased region" description="Basic and acidic residues" evidence="4">
    <location>
        <begin position="675"/>
        <end position="696"/>
    </location>
</feature>
<accession>A0A1Y2AX55</accession>
<dbReference type="GO" id="GO:0000981">
    <property type="term" value="F:DNA-binding transcription factor activity, RNA polymerase II-specific"/>
    <property type="evidence" value="ECO:0007669"/>
    <property type="project" value="InterPro"/>
</dbReference>
<organism evidence="6 7">
    <name type="scientific">Naematelia encephala</name>
    <dbReference type="NCBI Taxonomy" id="71784"/>
    <lineage>
        <taxon>Eukaryota</taxon>
        <taxon>Fungi</taxon>
        <taxon>Dikarya</taxon>
        <taxon>Basidiomycota</taxon>
        <taxon>Agaricomycotina</taxon>
        <taxon>Tremellomycetes</taxon>
        <taxon>Tremellales</taxon>
        <taxon>Naemateliaceae</taxon>
        <taxon>Naematelia</taxon>
    </lineage>
</organism>
<proteinExistence type="predicted"/>
<feature type="compositionally biased region" description="Polar residues" evidence="4">
    <location>
        <begin position="707"/>
        <end position="733"/>
    </location>
</feature>
<keyword evidence="2" id="KW-0479">Metal-binding</keyword>
<dbReference type="CDD" id="cd12148">
    <property type="entry name" value="fungal_TF_MHR"/>
    <property type="match status" value="1"/>
</dbReference>
<reference evidence="6 7" key="1">
    <citation type="submission" date="2016-07" db="EMBL/GenBank/DDBJ databases">
        <title>Pervasive Adenine N6-methylation of Active Genes in Fungi.</title>
        <authorList>
            <consortium name="DOE Joint Genome Institute"/>
            <person name="Mondo S.J."/>
            <person name="Dannebaum R.O."/>
            <person name="Kuo R.C."/>
            <person name="Labutti K."/>
            <person name="Haridas S."/>
            <person name="Kuo A."/>
            <person name="Salamov A."/>
            <person name="Ahrendt S.R."/>
            <person name="Lipzen A."/>
            <person name="Sullivan W."/>
            <person name="Andreopoulos W.B."/>
            <person name="Clum A."/>
            <person name="Lindquist E."/>
            <person name="Daum C."/>
            <person name="Ramamoorthy G.K."/>
            <person name="Gryganskyi A."/>
            <person name="Culley D."/>
            <person name="Magnuson J.K."/>
            <person name="James T.Y."/>
            <person name="O'Malley M.A."/>
            <person name="Stajich J.E."/>
            <person name="Spatafora J.W."/>
            <person name="Visel A."/>
            <person name="Grigoriev I.V."/>
        </authorList>
    </citation>
    <scope>NUCLEOTIDE SEQUENCE [LARGE SCALE GENOMIC DNA]</scope>
    <source>
        <strain evidence="6 7">68-887.2</strain>
    </source>
</reference>
<dbReference type="AlphaFoldDB" id="A0A1Y2AX55"/>
<dbReference type="PANTHER" id="PTHR31001">
    <property type="entry name" value="UNCHARACTERIZED TRANSCRIPTIONAL REGULATORY PROTEIN"/>
    <property type="match status" value="1"/>
</dbReference>
<evidence type="ECO:0000256" key="1">
    <source>
        <dbReference type="ARBA" id="ARBA00004123"/>
    </source>
</evidence>
<dbReference type="GO" id="GO:0003677">
    <property type="term" value="F:DNA binding"/>
    <property type="evidence" value="ECO:0007669"/>
    <property type="project" value="InterPro"/>
</dbReference>
<evidence type="ECO:0000313" key="6">
    <source>
        <dbReference type="EMBL" id="ORY27076.1"/>
    </source>
</evidence>
<comment type="caution">
    <text evidence="6">The sequence shown here is derived from an EMBL/GenBank/DDBJ whole genome shotgun (WGS) entry which is preliminary data.</text>
</comment>
<evidence type="ECO:0000259" key="5">
    <source>
        <dbReference type="PROSITE" id="PS50048"/>
    </source>
</evidence>
<dbReference type="InterPro" id="IPR036864">
    <property type="entry name" value="Zn2-C6_fun-type_DNA-bd_sf"/>
</dbReference>
<dbReference type="GO" id="GO:0006351">
    <property type="term" value="P:DNA-templated transcription"/>
    <property type="evidence" value="ECO:0007669"/>
    <property type="project" value="InterPro"/>
</dbReference>
<keyword evidence="3" id="KW-0539">Nucleus</keyword>
<dbReference type="InParanoid" id="A0A1Y2AX55"/>
<evidence type="ECO:0000256" key="3">
    <source>
        <dbReference type="ARBA" id="ARBA00023242"/>
    </source>
</evidence>
<sequence>MSDDEGDGIGPSRSSRATSLSTGGIRVSQRQPLSCSECTRRKTRCDKTIPCSNCRKRGVPERCRVEQVIPTKAVRTTSHVQLLRQETEATTSRLERRIIELEEIVRGHLGLVVPKRDQSEDDKSGIRKGDADDEAEAAATLEFLAMGRLRAKSPGGIEDLTDLDPTRSSSAQQQEEEEDSDMEVDFGWTTGTPPGVAIVLDRKPPSSAPKNSPLGPSPSTSLQPPSIDVPSKGLQSYRQAIQADILSRLPKPDLGQLLVKYDLEHVAWMHCCYHGPTFQAESNLFWSELGAKDVEINWSFLALLFSVLMSTVHHMPVTMTNALFPGQSIRRLLENWFDGCLMSLQEANWMSSHSLYAVQCISILINPANHLGKADLYYTMLGASIKIAQALNLHRLGPDPYPDGGFVGGPAVIAREVRKRTWWQLIIQDWFHVAFNGTCTIQAHQLNTPPPLHCVDQLLNTSEAPATLSTQVPTMTSHTVQLLKLAVQINKVYSKVTNFRDVPYDSILKFDAEMQSILAEAPVWMTDEKLDFDASAPVWFEWESRTYMVSSAHKVIVLHRPYLGRAFKGDTRYAVSRERCLTYARRILDIFHRCQLETFRKTWTVLAHTIAACLVILLEASHRKDDETDLDELLMPVQTAVLILQQIAPYSTIAERGVVVISPLLEEQFSSPDSPSRDEKRKEFRGKAEQELDRAQKMFRRPKRGQSKTASSTRETEPTTSVSPQQTTASGSGSYFGAGVDSTLWASTAWTNVGDGGVMLSGAEGNNQALTPIPGAAGVDTSAWDSIFLLDGVNEGQPPTDWLGQNLF</sequence>
<keyword evidence="7" id="KW-1185">Reference proteome</keyword>
<evidence type="ECO:0000256" key="4">
    <source>
        <dbReference type="SAM" id="MobiDB-lite"/>
    </source>
</evidence>
<dbReference type="Pfam" id="PF04082">
    <property type="entry name" value="Fungal_trans"/>
    <property type="match status" value="1"/>
</dbReference>
<dbReference type="Gene3D" id="4.10.240.10">
    <property type="entry name" value="Zn(2)-C6 fungal-type DNA-binding domain"/>
    <property type="match status" value="1"/>
</dbReference>
<dbReference type="GO" id="GO:0008270">
    <property type="term" value="F:zinc ion binding"/>
    <property type="evidence" value="ECO:0007669"/>
    <property type="project" value="InterPro"/>
</dbReference>
<dbReference type="InterPro" id="IPR007219">
    <property type="entry name" value="XnlR_reg_dom"/>
</dbReference>
<dbReference type="STRING" id="71784.A0A1Y2AX55"/>
<dbReference type="EMBL" id="MCFC01000041">
    <property type="protein sequence ID" value="ORY27076.1"/>
    <property type="molecule type" value="Genomic_DNA"/>
</dbReference>
<evidence type="ECO:0000256" key="2">
    <source>
        <dbReference type="ARBA" id="ARBA00022723"/>
    </source>
</evidence>
<feature type="region of interest" description="Disordered" evidence="4">
    <location>
        <begin position="1"/>
        <end position="31"/>
    </location>
</feature>
<dbReference type="PROSITE" id="PS00463">
    <property type="entry name" value="ZN2_CY6_FUNGAL_1"/>
    <property type="match status" value="1"/>
</dbReference>
<feature type="compositionally biased region" description="Acidic residues" evidence="4">
    <location>
        <begin position="174"/>
        <end position="184"/>
    </location>
</feature>
<dbReference type="InterPro" id="IPR001138">
    <property type="entry name" value="Zn2Cys6_DnaBD"/>
</dbReference>
<dbReference type="Proteomes" id="UP000193986">
    <property type="component" value="Unassembled WGS sequence"/>
</dbReference>
<dbReference type="PANTHER" id="PTHR31001:SF76">
    <property type="entry name" value="ZN(2)-C6 FUNGAL-TYPE DOMAIN-CONTAINING PROTEIN"/>
    <property type="match status" value="1"/>
</dbReference>
<dbReference type="OrthoDB" id="3364175at2759"/>
<dbReference type="CDD" id="cd00067">
    <property type="entry name" value="GAL4"/>
    <property type="match status" value="1"/>
</dbReference>
<feature type="domain" description="Zn(2)-C6 fungal-type" evidence="5">
    <location>
        <begin position="34"/>
        <end position="65"/>
    </location>
</feature>
<evidence type="ECO:0000313" key="7">
    <source>
        <dbReference type="Proteomes" id="UP000193986"/>
    </source>
</evidence>
<comment type="subcellular location">
    <subcellularLocation>
        <location evidence="1">Nucleus</location>
    </subcellularLocation>
</comment>